<dbReference type="Pfam" id="PF02953">
    <property type="entry name" value="zf-Tim10_DDP"/>
    <property type="match status" value="1"/>
</dbReference>
<evidence type="ECO:0000259" key="2">
    <source>
        <dbReference type="Pfam" id="PF02953"/>
    </source>
</evidence>
<dbReference type="InterPro" id="IPR004217">
    <property type="entry name" value="Tim10-like"/>
</dbReference>
<dbReference type="InterPro" id="IPR035427">
    <property type="entry name" value="Tim10-like_dom_sf"/>
</dbReference>
<keyword evidence="1" id="KW-0143">Chaperone</keyword>
<comment type="subunit">
    <text evidence="1">Heterohexamer.</text>
</comment>
<organism evidence="3 4">
    <name type="scientific">Blastocystis sp. subtype 1 (strain ATCC 50177 / NandII)</name>
    <dbReference type="NCBI Taxonomy" id="478820"/>
    <lineage>
        <taxon>Eukaryota</taxon>
        <taxon>Sar</taxon>
        <taxon>Stramenopiles</taxon>
        <taxon>Bigyra</taxon>
        <taxon>Opalozoa</taxon>
        <taxon>Opalinata</taxon>
        <taxon>Blastocystidae</taxon>
        <taxon>Blastocystis</taxon>
    </lineage>
</organism>
<protein>
    <recommendedName>
        <fullName evidence="1">Mitochondrial import inner membrane translocase subunit</fullName>
    </recommendedName>
</protein>
<dbReference type="EMBL" id="LXWW01000047">
    <property type="protein sequence ID" value="OAO17069.1"/>
    <property type="molecule type" value="Genomic_DNA"/>
</dbReference>
<keyword evidence="4" id="KW-1185">Reference proteome</keyword>
<comment type="function">
    <text evidence="1">Mitochondrial intermembrane chaperone that participates in the import and insertion of some multi-pass transmembrane proteins into the mitochondrial inner membrane. Also required for the transfer of beta-barrel precursors from the TOM complex to the sorting and assembly machinery (SAM complex) of the outer membrane. Acts as a chaperone-like protein that protects the hydrophobic precursors from aggregation and guide them through the mitochondrial intermembrane space.</text>
</comment>
<keyword evidence="1" id="KW-0472">Membrane</keyword>
<evidence type="ECO:0000313" key="3">
    <source>
        <dbReference type="EMBL" id="OAO17069.1"/>
    </source>
</evidence>
<keyword evidence="1" id="KW-0653">Protein transport</keyword>
<keyword evidence="1" id="KW-0999">Mitochondrion inner membrane</keyword>
<comment type="similarity">
    <text evidence="1">Belongs to the small Tim family.</text>
</comment>
<name>A0A196SMF0_BLAHN</name>
<dbReference type="GO" id="GO:0015031">
    <property type="term" value="P:protein transport"/>
    <property type="evidence" value="ECO:0007669"/>
    <property type="project" value="UniProtKB-KW"/>
</dbReference>
<evidence type="ECO:0000256" key="1">
    <source>
        <dbReference type="RuleBase" id="RU367043"/>
    </source>
</evidence>
<keyword evidence="1" id="KW-0813">Transport</keyword>
<accession>A0A196SMF0</accession>
<comment type="caution">
    <text evidence="3">The sequence shown here is derived from an EMBL/GenBank/DDBJ whole genome shotgun (WGS) entry which is preliminary data.</text>
</comment>
<keyword evidence="1" id="KW-0496">Mitochondrion</keyword>
<reference evidence="3 4" key="1">
    <citation type="submission" date="2016-05" db="EMBL/GenBank/DDBJ databases">
        <title>Nuclear genome of Blastocystis sp. subtype 1 NandII.</title>
        <authorList>
            <person name="Gentekaki E."/>
            <person name="Curtis B."/>
            <person name="Stairs C."/>
            <person name="Eme L."/>
            <person name="Herman E."/>
            <person name="Klimes V."/>
            <person name="Arias M.C."/>
            <person name="Elias M."/>
            <person name="Hilliou F."/>
            <person name="Klute M."/>
            <person name="Malik S.-B."/>
            <person name="Pightling A."/>
            <person name="Rachubinski R."/>
            <person name="Salas D."/>
            <person name="Schlacht A."/>
            <person name="Suga H."/>
            <person name="Archibald J."/>
            <person name="Ball S.G."/>
            <person name="Clark G."/>
            <person name="Dacks J."/>
            <person name="Van Der Giezen M."/>
            <person name="Tsaousis A."/>
            <person name="Roger A."/>
        </authorList>
    </citation>
    <scope>NUCLEOTIDE SEQUENCE [LARGE SCALE GENOMIC DNA]</scope>
    <source>
        <strain evidence="4">ATCC 50177 / NandII</strain>
    </source>
</reference>
<gene>
    <name evidence="3" type="ORF">AV274_1226</name>
</gene>
<dbReference type="GO" id="GO:0005743">
    <property type="term" value="C:mitochondrial inner membrane"/>
    <property type="evidence" value="ECO:0007669"/>
    <property type="project" value="UniProtKB-SubCell"/>
</dbReference>
<comment type="subcellular location">
    <subcellularLocation>
        <location evidence="1">Mitochondrion inner membrane</location>
        <topology evidence="1">Peripheral membrane protein</topology>
        <orientation evidence="1">Intermembrane side</orientation>
    </subcellularLocation>
</comment>
<keyword evidence="1" id="KW-0811">Translocation</keyword>
<dbReference type="OrthoDB" id="1551503at2759"/>
<feature type="domain" description="Tim10-like" evidence="2">
    <location>
        <begin position="24"/>
        <end position="81"/>
    </location>
</feature>
<dbReference type="Proteomes" id="UP000078348">
    <property type="component" value="Unassembled WGS sequence"/>
</dbReference>
<sequence>MLEWLFGSSSEQVDPHSEKVEEVMQEVRVVKDFYNRMFDMCTSKCNAASLDEDDQLGRDNCMDRCLVKFDETKKVVERELEKKADSSS</sequence>
<dbReference type="SUPFAM" id="SSF144122">
    <property type="entry name" value="Tim10-like"/>
    <property type="match status" value="1"/>
</dbReference>
<keyword evidence="1" id="KW-1015">Disulfide bond</keyword>
<dbReference type="AlphaFoldDB" id="A0A196SMF0"/>
<evidence type="ECO:0000313" key="4">
    <source>
        <dbReference type="Proteomes" id="UP000078348"/>
    </source>
</evidence>
<comment type="domain">
    <text evidence="1">The twin CX3C motif contains 4 conserved Cys residues that form 2 disulfide bonds in the mitochondrial intermembrane space.</text>
</comment>
<dbReference type="Gene3D" id="1.10.287.810">
    <property type="entry name" value="Mitochondrial import inner membrane translocase subunit tim13 like domains"/>
    <property type="match status" value="1"/>
</dbReference>
<proteinExistence type="inferred from homology"/>